<feature type="region of interest" description="Disordered" evidence="1">
    <location>
        <begin position="207"/>
        <end position="233"/>
    </location>
</feature>
<accession>A0A8H7DHB4</accession>
<reference evidence="3" key="1">
    <citation type="submission" date="2020-05" db="EMBL/GenBank/DDBJ databases">
        <title>Mycena genomes resolve the evolution of fungal bioluminescence.</title>
        <authorList>
            <person name="Tsai I.J."/>
        </authorList>
    </citation>
    <scope>NUCLEOTIDE SEQUENCE</scope>
    <source>
        <strain evidence="3">160909Yilan</strain>
    </source>
</reference>
<name>A0A8H7DHB4_9AGAR</name>
<evidence type="ECO:0000313" key="3">
    <source>
        <dbReference type="EMBL" id="KAF7373182.1"/>
    </source>
</evidence>
<dbReference type="Proteomes" id="UP000623467">
    <property type="component" value="Unassembled WGS sequence"/>
</dbReference>
<organism evidence="3 4">
    <name type="scientific">Mycena sanguinolenta</name>
    <dbReference type="NCBI Taxonomy" id="230812"/>
    <lineage>
        <taxon>Eukaryota</taxon>
        <taxon>Fungi</taxon>
        <taxon>Dikarya</taxon>
        <taxon>Basidiomycota</taxon>
        <taxon>Agaricomycotina</taxon>
        <taxon>Agaricomycetes</taxon>
        <taxon>Agaricomycetidae</taxon>
        <taxon>Agaricales</taxon>
        <taxon>Marasmiineae</taxon>
        <taxon>Mycenaceae</taxon>
        <taxon>Mycena</taxon>
    </lineage>
</organism>
<proteinExistence type="predicted"/>
<evidence type="ECO:0000256" key="2">
    <source>
        <dbReference type="SAM" id="SignalP"/>
    </source>
</evidence>
<sequence length="279" mass="30832">MFAKLLLPVATSIQVAHLPAEDVYTPSINCFCCTIHTAPRIALREAHTTCHFDAHEHDSPAHPLIGVIRRPRATSSKIRPVRLASTSRGEHLVASRIALARIVFCSTTRVLEPASRVRTRPTPYVQPLPPDPPVLAHRYEKSAQRLVHLPTRTNANLERRGCRCGLYTSSERTWTGRAHTSSRLRFARSAPTAQDLDVAASDSRSAFHVSTTTRRDTARSRRTQFHPPRSAQLSARRPSCAATSLCTFATPLASADTNCSITPNLLSLCEVCIYGIVIW</sequence>
<keyword evidence="2" id="KW-0732">Signal</keyword>
<evidence type="ECO:0000256" key="1">
    <source>
        <dbReference type="SAM" id="MobiDB-lite"/>
    </source>
</evidence>
<comment type="caution">
    <text evidence="3">The sequence shown here is derived from an EMBL/GenBank/DDBJ whole genome shotgun (WGS) entry which is preliminary data.</text>
</comment>
<dbReference type="AlphaFoldDB" id="A0A8H7DHB4"/>
<evidence type="ECO:0008006" key="5">
    <source>
        <dbReference type="Google" id="ProtNLM"/>
    </source>
</evidence>
<feature type="chain" id="PRO_5033990923" description="Secreted protein" evidence="2">
    <location>
        <begin position="18"/>
        <end position="279"/>
    </location>
</feature>
<gene>
    <name evidence="3" type="ORF">MSAN_00526800</name>
</gene>
<evidence type="ECO:0000313" key="4">
    <source>
        <dbReference type="Proteomes" id="UP000623467"/>
    </source>
</evidence>
<protein>
    <recommendedName>
        <fullName evidence="5">Secreted protein</fullName>
    </recommendedName>
</protein>
<dbReference type="EMBL" id="JACAZH010000003">
    <property type="protein sequence ID" value="KAF7373182.1"/>
    <property type="molecule type" value="Genomic_DNA"/>
</dbReference>
<feature type="signal peptide" evidence="2">
    <location>
        <begin position="1"/>
        <end position="17"/>
    </location>
</feature>
<keyword evidence="4" id="KW-1185">Reference proteome</keyword>